<protein>
    <submittedName>
        <fullName evidence="2">ASCH domain-containing protein</fullName>
    </submittedName>
</protein>
<dbReference type="SMART" id="SM01022">
    <property type="entry name" value="ASCH"/>
    <property type="match status" value="1"/>
</dbReference>
<keyword evidence="3" id="KW-1185">Reference proteome</keyword>
<organism evidence="2 3">
    <name type="scientific">Clostridium simiarum</name>
    <dbReference type="NCBI Taxonomy" id="2841506"/>
    <lineage>
        <taxon>Bacteria</taxon>
        <taxon>Bacillati</taxon>
        <taxon>Bacillota</taxon>
        <taxon>Clostridia</taxon>
        <taxon>Eubacteriales</taxon>
        <taxon>Clostridiaceae</taxon>
        <taxon>Clostridium</taxon>
    </lineage>
</organism>
<dbReference type="EMBL" id="JAHLQL010000002">
    <property type="protein sequence ID" value="MBU5591845.1"/>
    <property type="molecule type" value="Genomic_DNA"/>
</dbReference>
<evidence type="ECO:0000313" key="2">
    <source>
        <dbReference type="EMBL" id="MBU5591845.1"/>
    </source>
</evidence>
<sequence length="82" mass="9571">MILNNNDKPVAIIKTVEVTLTPMNEVTEEFAIAEGEGDRTYKYWWEAHEKFFRNKLNATGREFSEDMLLVCERFKVVDVKNG</sequence>
<accession>A0ABS6F1R3</accession>
<comment type="caution">
    <text evidence="2">The sequence shown here is derived from an EMBL/GenBank/DDBJ whole genome shotgun (WGS) entry which is preliminary data.</text>
</comment>
<name>A0ABS6F1R3_9CLOT</name>
<dbReference type="PANTHER" id="PTHR39203:SF1">
    <property type="entry name" value="CYTOPLASMIC PROTEIN"/>
    <property type="match status" value="1"/>
</dbReference>
<gene>
    <name evidence="2" type="ORF">KQI89_08710</name>
</gene>
<proteinExistence type="predicted"/>
<dbReference type="Pfam" id="PF04266">
    <property type="entry name" value="ASCH"/>
    <property type="match status" value="1"/>
</dbReference>
<feature type="domain" description="ASCH" evidence="1">
    <location>
        <begin position="1"/>
        <end position="78"/>
    </location>
</feature>
<evidence type="ECO:0000313" key="3">
    <source>
        <dbReference type="Proteomes" id="UP000736583"/>
    </source>
</evidence>
<reference evidence="2 3" key="1">
    <citation type="submission" date="2021-06" db="EMBL/GenBank/DDBJ databases">
        <authorList>
            <person name="Sun Q."/>
            <person name="Li D."/>
        </authorList>
    </citation>
    <scope>NUCLEOTIDE SEQUENCE [LARGE SCALE GENOMIC DNA]</scope>
    <source>
        <strain evidence="2 3">MSJ-4</strain>
    </source>
</reference>
<dbReference type="Proteomes" id="UP000736583">
    <property type="component" value="Unassembled WGS sequence"/>
</dbReference>
<dbReference type="InterPro" id="IPR007374">
    <property type="entry name" value="ASCH_domain"/>
</dbReference>
<dbReference type="PANTHER" id="PTHR39203">
    <property type="entry name" value="CYTOPLASMIC PROTEIN-RELATED"/>
    <property type="match status" value="1"/>
</dbReference>
<evidence type="ECO:0000259" key="1">
    <source>
        <dbReference type="SMART" id="SM01022"/>
    </source>
</evidence>
<dbReference type="InterPro" id="IPR009326">
    <property type="entry name" value="DUF984"/>
</dbReference>